<dbReference type="CDD" id="cd06170">
    <property type="entry name" value="LuxR_C_like"/>
    <property type="match status" value="1"/>
</dbReference>
<dbReference type="PROSITE" id="PS50043">
    <property type="entry name" value="HTH_LUXR_2"/>
    <property type="match status" value="1"/>
</dbReference>
<sequence>MSAVMKATPGLRAHEHAAFIAAIESALRIETPAQFLHWTGGELQALFPHQSLICGVGQINKDGIQIRHLLSRNFPVEYVRELARPDGDVSSPIMAKWCRERKPQLFESDRVKLKTVPAWIALFNQHHLQNVAAHGLRDQNSNAASYFSFSRIPGKLTPHHAHLLDLLVPPMHGALIRVLANNPPVAQKITPIRQLISAREQEVLQWLREGKTNWEIAQILQLSETTVKNHVHHILVKLRVNNRAQAVAKAISTKMIRAKMTLVMGILYGLAAQAQTFSETDALLMLAGL</sequence>
<evidence type="ECO:0000313" key="5">
    <source>
        <dbReference type="EMBL" id="GBL46867.1"/>
    </source>
</evidence>
<dbReference type="Pfam" id="PF00196">
    <property type="entry name" value="GerE"/>
    <property type="match status" value="1"/>
</dbReference>
<dbReference type="GO" id="GO:0003677">
    <property type="term" value="F:DNA binding"/>
    <property type="evidence" value="ECO:0007669"/>
    <property type="project" value="UniProtKB-KW"/>
</dbReference>
<dbReference type="InterPro" id="IPR036693">
    <property type="entry name" value="TF_LuxR_autoind-bd_dom_sf"/>
</dbReference>
<protein>
    <recommendedName>
        <fullName evidence="4">HTH luxR-type domain-containing protein</fullName>
    </recommendedName>
</protein>
<comment type="caution">
    <text evidence="5">The sequence shown here is derived from an EMBL/GenBank/DDBJ whole genome shotgun (WGS) entry which is preliminary data.</text>
</comment>
<dbReference type="EMBL" id="BGOW01000028">
    <property type="protein sequence ID" value="GBL46867.1"/>
    <property type="molecule type" value="Genomic_DNA"/>
</dbReference>
<evidence type="ECO:0000256" key="3">
    <source>
        <dbReference type="ARBA" id="ARBA00023163"/>
    </source>
</evidence>
<reference evidence="5 6" key="1">
    <citation type="journal article" date="2019" name="Front. Microbiol.">
        <title>Genomes of Neutrophilic Sulfur-Oxidizing Chemolithoautotrophs Representing 9 Proteobacterial Species From 8 Genera.</title>
        <authorList>
            <person name="Watanabe T."/>
            <person name="Kojima H."/>
            <person name="Umezawa K."/>
            <person name="Hori C."/>
            <person name="Takasuka T.E."/>
            <person name="Kato Y."/>
            <person name="Fukui M."/>
        </authorList>
    </citation>
    <scope>NUCLEOTIDE SEQUENCE [LARGE SCALE GENOMIC DNA]</scope>
    <source>
        <strain evidence="5 6">TTN</strain>
    </source>
</reference>
<dbReference type="PRINTS" id="PR00038">
    <property type="entry name" value="HTHLUXR"/>
</dbReference>
<dbReference type="InterPro" id="IPR017470">
    <property type="entry name" value="Tscrpt_reg_EpsA"/>
</dbReference>
<dbReference type="Gene3D" id="3.30.450.80">
    <property type="entry name" value="Transcription factor LuxR-like, autoinducer-binding domain"/>
    <property type="match status" value="1"/>
</dbReference>
<dbReference type="GO" id="GO:0006355">
    <property type="term" value="P:regulation of DNA-templated transcription"/>
    <property type="evidence" value="ECO:0007669"/>
    <property type="project" value="InterPro"/>
</dbReference>
<keyword evidence="6" id="KW-1185">Reference proteome</keyword>
<evidence type="ECO:0000313" key="6">
    <source>
        <dbReference type="Proteomes" id="UP000286806"/>
    </source>
</evidence>
<evidence type="ECO:0000259" key="4">
    <source>
        <dbReference type="PROSITE" id="PS50043"/>
    </source>
</evidence>
<accession>A0A401JGV4</accession>
<dbReference type="InterPro" id="IPR036388">
    <property type="entry name" value="WH-like_DNA-bd_sf"/>
</dbReference>
<evidence type="ECO:0000256" key="1">
    <source>
        <dbReference type="ARBA" id="ARBA00023015"/>
    </source>
</evidence>
<dbReference type="InterPro" id="IPR016032">
    <property type="entry name" value="Sig_transdc_resp-reg_C-effctor"/>
</dbReference>
<dbReference type="Gene3D" id="1.10.10.10">
    <property type="entry name" value="Winged helix-like DNA-binding domain superfamily/Winged helix DNA-binding domain"/>
    <property type="match status" value="1"/>
</dbReference>
<keyword evidence="1" id="KW-0805">Transcription regulation</keyword>
<dbReference type="SUPFAM" id="SSF46894">
    <property type="entry name" value="C-terminal effector domain of the bipartite response regulators"/>
    <property type="match status" value="1"/>
</dbReference>
<dbReference type="PROSITE" id="PS00622">
    <property type="entry name" value="HTH_LUXR_1"/>
    <property type="match status" value="1"/>
</dbReference>
<evidence type="ECO:0000256" key="2">
    <source>
        <dbReference type="ARBA" id="ARBA00023125"/>
    </source>
</evidence>
<dbReference type="RefSeq" id="WP_124705643.1">
    <property type="nucleotide sequence ID" value="NZ_BGOW01000028.1"/>
</dbReference>
<dbReference type="OrthoDB" id="135231at2"/>
<dbReference type="Proteomes" id="UP000286806">
    <property type="component" value="Unassembled WGS sequence"/>
</dbReference>
<keyword evidence="3" id="KW-0804">Transcription</keyword>
<dbReference type="InterPro" id="IPR000792">
    <property type="entry name" value="Tscrpt_reg_LuxR_C"/>
</dbReference>
<dbReference type="PANTHER" id="PTHR44688">
    <property type="entry name" value="DNA-BINDING TRANSCRIPTIONAL ACTIVATOR DEVR_DOSR"/>
    <property type="match status" value="1"/>
</dbReference>
<dbReference type="AlphaFoldDB" id="A0A401JGV4"/>
<gene>
    <name evidence="5" type="ORF">SFMTTN_2693</name>
</gene>
<organism evidence="5 6">
    <name type="scientific">Sulfuriferula multivorans</name>
    <dbReference type="NCBI Taxonomy" id="1559896"/>
    <lineage>
        <taxon>Bacteria</taxon>
        <taxon>Pseudomonadati</taxon>
        <taxon>Pseudomonadota</taxon>
        <taxon>Betaproteobacteria</taxon>
        <taxon>Nitrosomonadales</taxon>
        <taxon>Sulfuricellaceae</taxon>
        <taxon>Sulfuriferula</taxon>
    </lineage>
</organism>
<dbReference type="PANTHER" id="PTHR44688:SF16">
    <property type="entry name" value="DNA-BINDING TRANSCRIPTIONAL ACTIVATOR DEVR_DOSR"/>
    <property type="match status" value="1"/>
</dbReference>
<feature type="domain" description="HTH luxR-type" evidence="4">
    <location>
        <begin position="188"/>
        <end position="254"/>
    </location>
</feature>
<dbReference type="SMART" id="SM00421">
    <property type="entry name" value="HTH_LUXR"/>
    <property type="match status" value="1"/>
</dbReference>
<proteinExistence type="predicted"/>
<name>A0A401JGV4_9PROT</name>
<keyword evidence="2" id="KW-0238">DNA-binding</keyword>
<dbReference type="NCBIfam" id="TIGR03020">
    <property type="entry name" value="EpsA"/>
    <property type="match status" value="1"/>
</dbReference>